<evidence type="ECO:0000256" key="1">
    <source>
        <dbReference type="ARBA" id="ARBA00006817"/>
    </source>
</evidence>
<comment type="caution">
    <text evidence="3">The sequence shown here is derived from an EMBL/GenBank/DDBJ whole genome shotgun (WGS) entry which is preliminary data.</text>
</comment>
<name>A0A848LMV6_9BACT</name>
<dbReference type="SUPFAM" id="SSF55961">
    <property type="entry name" value="Bet v1-like"/>
    <property type="match status" value="1"/>
</dbReference>
<dbReference type="Proteomes" id="UP000518300">
    <property type="component" value="Unassembled WGS sequence"/>
</dbReference>
<dbReference type="InterPro" id="IPR023393">
    <property type="entry name" value="START-like_dom_sf"/>
</dbReference>
<evidence type="ECO:0000313" key="3">
    <source>
        <dbReference type="EMBL" id="NMO19041.1"/>
    </source>
</evidence>
<dbReference type="Pfam" id="PF08327">
    <property type="entry name" value="AHSA1"/>
    <property type="match status" value="1"/>
</dbReference>
<proteinExistence type="inferred from homology"/>
<accession>A0A848LMV6</accession>
<feature type="domain" description="Activator of Hsp90 ATPase homologue 1/2-like C-terminal" evidence="2">
    <location>
        <begin position="22"/>
        <end position="149"/>
    </location>
</feature>
<dbReference type="AlphaFoldDB" id="A0A848LMV6"/>
<dbReference type="Gene3D" id="3.30.530.20">
    <property type="match status" value="1"/>
</dbReference>
<dbReference type="EMBL" id="JABBJJ010000165">
    <property type="protein sequence ID" value="NMO19041.1"/>
    <property type="molecule type" value="Genomic_DNA"/>
</dbReference>
<gene>
    <name evidence="3" type="ORF">HG543_29865</name>
</gene>
<dbReference type="InterPro" id="IPR013538">
    <property type="entry name" value="ASHA1/2-like_C"/>
</dbReference>
<dbReference type="RefSeq" id="WP_169348300.1">
    <property type="nucleotide sequence ID" value="NZ_JABBJJ010000165.1"/>
</dbReference>
<keyword evidence="4" id="KW-1185">Reference proteome</keyword>
<dbReference type="CDD" id="cd08899">
    <property type="entry name" value="SRPBCC_CalC_Aha1-like_6"/>
    <property type="match status" value="1"/>
</dbReference>
<evidence type="ECO:0000313" key="4">
    <source>
        <dbReference type="Proteomes" id="UP000518300"/>
    </source>
</evidence>
<comment type="similarity">
    <text evidence="1">Belongs to the AHA1 family.</text>
</comment>
<protein>
    <submittedName>
        <fullName evidence="3">SRPBCC family protein</fullName>
    </submittedName>
</protein>
<reference evidence="3 4" key="1">
    <citation type="submission" date="2020-04" db="EMBL/GenBank/DDBJ databases">
        <title>Draft genome of Pyxidicoccus fallax type strain.</title>
        <authorList>
            <person name="Whitworth D.E."/>
        </authorList>
    </citation>
    <scope>NUCLEOTIDE SEQUENCE [LARGE SCALE GENOMIC DNA]</scope>
    <source>
        <strain evidence="3 4">DSM 14698</strain>
    </source>
</reference>
<evidence type="ECO:0000259" key="2">
    <source>
        <dbReference type="Pfam" id="PF08327"/>
    </source>
</evidence>
<sequence length="175" mass="19954">MSDYGVVAGAGTVRFQRVLPGPIERVWEYLTVPEKRGKWLASGPMELRVGGRVELQFLHASLSPRHPEPTPERYKQFENGCSLAGIVTACEPPRLLSYTWGGDSEVTFELSPRGRDVMFVLTHRRLDRKHLANVASGWHTHLGILEDTLHEVEVRPFWSTHTRMEAEYTQRFGVE</sequence>
<organism evidence="3 4">
    <name type="scientific">Pyxidicoccus fallax</name>
    <dbReference type="NCBI Taxonomy" id="394095"/>
    <lineage>
        <taxon>Bacteria</taxon>
        <taxon>Pseudomonadati</taxon>
        <taxon>Myxococcota</taxon>
        <taxon>Myxococcia</taxon>
        <taxon>Myxococcales</taxon>
        <taxon>Cystobacterineae</taxon>
        <taxon>Myxococcaceae</taxon>
        <taxon>Pyxidicoccus</taxon>
    </lineage>
</organism>